<protein>
    <submittedName>
        <fullName evidence="7">Histidine kinase</fullName>
    </submittedName>
</protein>
<evidence type="ECO:0000259" key="6">
    <source>
        <dbReference type="Pfam" id="PF07730"/>
    </source>
</evidence>
<dbReference type="Gene3D" id="1.20.5.1930">
    <property type="match status" value="1"/>
</dbReference>
<dbReference type="GO" id="GO:0046983">
    <property type="term" value="F:protein dimerization activity"/>
    <property type="evidence" value="ECO:0007669"/>
    <property type="project" value="InterPro"/>
</dbReference>
<keyword evidence="5" id="KW-1133">Transmembrane helix</keyword>
<feature type="transmembrane region" description="Helical" evidence="5">
    <location>
        <begin position="20"/>
        <end position="42"/>
    </location>
</feature>
<keyword evidence="5" id="KW-0472">Membrane</keyword>
<organism evidence="7 8">
    <name type="scientific">Kineosporia babensis</name>
    <dbReference type="NCBI Taxonomy" id="499548"/>
    <lineage>
        <taxon>Bacteria</taxon>
        <taxon>Bacillati</taxon>
        <taxon>Actinomycetota</taxon>
        <taxon>Actinomycetes</taxon>
        <taxon>Kineosporiales</taxon>
        <taxon>Kineosporiaceae</taxon>
        <taxon>Kineosporia</taxon>
    </lineage>
</organism>
<evidence type="ECO:0000313" key="7">
    <source>
        <dbReference type="EMBL" id="MCD5312792.1"/>
    </source>
</evidence>
<keyword evidence="3" id="KW-0902">Two-component regulatory system</keyword>
<dbReference type="AlphaFoldDB" id="A0A9X1SUC0"/>
<evidence type="ECO:0000256" key="1">
    <source>
        <dbReference type="ARBA" id="ARBA00022679"/>
    </source>
</evidence>
<evidence type="ECO:0000313" key="8">
    <source>
        <dbReference type="Proteomes" id="UP001138997"/>
    </source>
</evidence>
<dbReference type="PANTHER" id="PTHR24421:SF63">
    <property type="entry name" value="SENSOR HISTIDINE KINASE DESK"/>
    <property type="match status" value="1"/>
</dbReference>
<keyword evidence="5" id="KW-0812">Transmembrane</keyword>
<feature type="transmembrane region" description="Helical" evidence="5">
    <location>
        <begin position="152"/>
        <end position="173"/>
    </location>
</feature>
<evidence type="ECO:0000256" key="2">
    <source>
        <dbReference type="ARBA" id="ARBA00022777"/>
    </source>
</evidence>
<sequence length="404" mass="42965">MKLRRPRRWSELSRVERVGLYTRQSLYLVLWGMCGGFVLSAAPSNGRGTAIAAGAVVITALGSIALKAVMEIYPQTQPFPWRETVALSVACAVYLGAVGLTAEGVDRATVAILIVANLAAGLGGLPDRRYTAAVTLACAVVVGLSGDPMFGPVIGAVVAAFVIFTVRASLWLYGIVAELDAARHTQARLAVAEERLRFSRDVHDVLGRRLSTIAVQAELAATLAGRGDERAATQMMEVRQVAHDALTEARELARGYRPTSLSQELEGARSLLRSAGIEVGLEIDVVPRAWHEAAGWVVREGVTNVLRHSSADLVRISYQDHELRIENDGLAENPPGATEGSGLRGLGERLLPLGAEVEAGRDGENWVLVARLPGTGPLSATVTPSTEGAHNVPSLSSSEPRRIP</sequence>
<evidence type="ECO:0000256" key="3">
    <source>
        <dbReference type="ARBA" id="ARBA00023012"/>
    </source>
</evidence>
<accession>A0A9X1SUC0</accession>
<dbReference type="InterPro" id="IPR050482">
    <property type="entry name" value="Sensor_HK_TwoCompSys"/>
</dbReference>
<dbReference type="RefSeq" id="WP_231443376.1">
    <property type="nucleotide sequence ID" value="NZ_JAJOMB010000009.1"/>
</dbReference>
<dbReference type="Pfam" id="PF07730">
    <property type="entry name" value="HisKA_3"/>
    <property type="match status" value="1"/>
</dbReference>
<keyword evidence="8" id="KW-1185">Reference proteome</keyword>
<evidence type="ECO:0000256" key="4">
    <source>
        <dbReference type="SAM" id="MobiDB-lite"/>
    </source>
</evidence>
<feature type="transmembrane region" description="Helical" evidence="5">
    <location>
        <begin position="130"/>
        <end position="146"/>
    </location>
</feature>
<keyword evidence="2 7" id="KW-0418">Kinase</keyword>
<feature type="region of interest" description="Disordered" evidence="4">
    <location>
        <begin position="378"/>
        <end position="404"/>
    </location>
</feature>
<evidence type="ECO:0000256" key="5">
    <source>
        <dbReference type="SAM" id="Phobius"/>
    </source>
</evidence>
<feature type="transmembrane region" description="Helical" evidence="5">
    <location>
        <begin position="48"/>
        <end position="69"/>
    </location>
</feature>
<dbReference type="InterPro" id="IPR036890">
    <property type="entry name" value="HATPase_C_sf"/>
</dbReference>
<feature type="transmembrane region" description="Helical" evidence="5">
    <location>
        <begin position="81"/>
        <end position="102"/>
    </location>
</feature>
<dbReference type="Proteomes" id="UP001138997">
    <property type="component" value="Unassembled WGS sequence"/>
</dbReference>
<feature type="domain" description="Signal transduction histidine kinase subgroup 3 dimerisation and phosphoacceptor" evidence="6">
    <location>
        <begin position="194"/>
        <end position="261"/>
    </location>
</feature>
<proteinExistence type="predicted"/>
<dbReference type="Gene3D" id="3.30.565.10">
    <property type="entry name" value="Histidine kinase-like ATPase, C-terminal domain"/>
    <property type="match status" value="1"/>
</dbReference>
<dbReference type="InterPro" id="IPR011712">
    <property type="entry name" value="Sig_transdc_His_kin_sub3_dim/P"/>
</dbReference>
<feature type="transmembrane region" description="Helical" evidence="5">
    <location>
        <begin position="108"/>
        <end position="125"/>
    </location>
</feature>
<comment type="caution">
    <text evidence="7">The sequence shown here is derived from an EMBL/GenBank/DDBJ whole genome shotgun (WGS) entry which is preliminary data.</text>
</comment>
<gene>
    <name evidence="7" type="ORF">LR394_17945</name>
</gene>
<name>A0A9X1SUC0_9ACTN</name>
<feature type="compositionally biased region" description="Polar residues" evidence="4">
    <location>
        <begin position="378"/>
        <end position="398"/>
    </location>
</feature>
<dbReference type="CDD" id="cd16917">
    <property type="entry name" value="HATPase_UhpB-NarQ-NarX-like"/>
    <property type="match status" value="1"/>
</dbReference>
<dbReference type="PANTHER" id="PTHR24421">
    <property type="entry name" value="NITRATE/NITRITE SENSOR PROTEIN NARX-RELATED"/>
    <property type="match status" value="1"/>
</dbReference>
<dbReference type="GO" id="GO:0000155">
    <property type="term" value="F:phosphorelay sensor kinase activity"/>
    <property type="evidence" value="ECO:0007669"/>
    <property type="project" value="InterPro"/>
</dbReference>
<dbReference type="GO" id="GO:0016020">
    <property type="term" value="C:membrane"/>
    <property type="evidence" value="ECO:0007669"/>
    <property type="project" value="InterPro"/>
</dbReference>
<keyword evidence="1" id="KW-0808">Transferase</keyword>
<reference evidence="7" key="1">
    <citation type="submission" date="2021-11" db="EMBL/GenBank/DDBJ databases">
        <title>Streptomyces corallinus and Kineosporia corallina sp. nov., two new coral-derived marine actinobacteria.</title>
        <authorList>
            <person name="Buangrab K."/>
            <person name="Sutthacheep M."/>
            <person name="Yeemin T."/>
            <person name="Harunari E."/>
            <person name="Igarashi Y."/>
            <person name="Sripreechasak P."/>
            <person name="Kanchanasin P."/>
            <person name="Tanasupawat S."/>
            <person name="Phongsopitanun W."/>
        </authorList>
    </citation>
    <scope>NUCLEOTIDE SEQUENCE</scope>
    <source>
        <strain evidence="7">JCM 31032</strain>
    </source>
</reference>
<dbReference type="EMBL" id="JAJOMB010000009">
    <property type="protein sequence ID" value="MCD5312792.1"/>
    <property type="molecule type" value="Genomic_DNA"/>
</dbReference>